<proteinExistence type="predicted"/>
<accession>W1XJT0</accession>
<dbReference type="InterPro" id="IPR001160">
    <property type="entry name" value="Peptidase_M20C"/>
</dbReference>
<organism evidence="2">
    <name type="scientific">human gut metagenome</name>
    <dbReference type="NCBI Taxonomy" id="408170"/>
    <lineage>
        <taxon>unclassified sequences</taxon>
        <taxon>metagenomes</taxon>
        <taxon>organismal metagenomes</taxon>
    </lineage>
</organism>
<feature type="non-terminal residue" evidence="2">
    <location>
        <position position="1"/>
    </location>
</feature>
<name>W1XJT0_9ZZZZ</name>
<gene>
    <name evidence="2" type="ORF">Q604_UNBC16367G0001</name>
</gene>
<dbReference type="GO" id="GO:0070573">
    <property type="term" value="F:metallodipeptidase activity"/>
    <property type="evidence" value="ECO:0007669"/>
    <property type="project" value="TreeGrafter"/>
</dbReference>
<protein>
    <submittedName>
        <fullName evidence="2">Aminoacyl-histidine dipeptidase</fullName>
    </submittedName>
</protein>
<reference evidence="2" key="1">
    <citation type="submission" date="2013-12" db="EMBL/GenBank/DDBJ databases">
        <title>A Varibaculum cambriense genome reconstructed from a premature infant gut community with otherwise low bacterial novelty that shifts toward anaerobic metabolism during the third week of life.</title>
        <authorList>
            <person name="Brown C.T."/>
            <person name="Sharon I."/>
            <person name="Thomas B.C."/>
            <person name="Castelle C.J."/>
            <person name="Morowitz M.J."/>
            <person name="Banfield J.F."/>
        </authorList>
    </citation>
    <scope>NUCLEOTIDE SEQUENCE</scope>
</reference>
<dbReference type="GO" id="GO:0006508">
    <property type="term" value="P:proteolysis"/>
    <property type="evidence" value="ECO:0007669"/>
    <property type="project" value="InterPro"/>
</dbReference>
<feature type="domain" description="Peptidase M20 dimerisation" evidence="1">
    <location>
        <begin position="12"/>
        <end position="84"/>
    </location>
</feature>
<dbReference type="GO" id="GO:0005829">
    <property type="term" value="C:cytosol"/>
    <property type="evidence" value="ECO:0007669"/>
    <property type="project" value="TreeGrafter"/>
</dbReference>
<sequence>KNDTIAYNLVIRGLKGGHSGMEIHLGRGNSNRLMGRLLKNIDKELDFNLVSLNGGSKNNAIPRESSSIITISQKDERKLLDIKRRV</sequence>
<comment type="caution">
    <text evidence="2">The sequence shown here is derived from an EMBL/GenBank/DDBJ whole genome shotgun (WGS) entry which is preliminary data.</text>
</comment>
<dbReference type="Pfam" id="PF07687">
    <property type="entry name" value="M20_dimer"/>
    <property type="match status" value="1"/>
</dbReference>
<dbReference type="PRINTS" id="PR00934">
    <property type="entry name" value="XHISDIPTASE"/>
</dbReference>
<feature type="non-terminal residue" evidence="2">
    <location>
        <position position="86"/>
    </location>
</feature>
<dbReference type="PANTHER" id="PTHR43501">
    <property type="entry name" value="CYTOSOL NON-SPECIFIC DIPEPTIDASE"/>
    <property type="match status" value="1"/>
</dbReference>
<evidence type="ECO:0000259" key="1">
    <source>
        <dbReference type="Pfam" id="PF07687"/>
    </source>
</evidence>
<dbReference type="AlphaFoldDB" id="W1XJT0"/>
<dbReference type="InterPro" id="IPR011650">
    <property type="entry name" value="Peptidase_M20_dimer"/>
</dbReference>
<dbReference type="PANTHER" id="PTHR43501:SF1">
    <property type="entry name" value="CYTOSOL NON-SPECIFIC DIPEPTIDASE"/>
    <property type="match status" value="1"/>
</dbReference>
<dbReference type="EMBL" id="AZMM01016367">
    <property type="protein sequence ID" value="ETJ29094.1"/>
    <property type="molecule type" value="Genomic_DNA"/>
</dbReference>
<evidence type="ECO:0000313" key="2">
    <source>
        <dbReference type="EMBL" id="ETJ29094.1"/>
    </source>
</evidence>